<protein>
    <submittedName>
        <fullName evidence="6">Adenylate and Guanylate cyclase catalytic domain-containing protein</fullName>
    </submittedName>
</protein>
<proteinExistence type="predicted"/>
<dbReference type="InterPro" id="IPR011990">
    <property type="entry name" value="TPR-like_helical_dom_sf"/>
</dbReference>
<dbReference type="InterPro" id="IPR001054">
    <property type="entry name" value="A/G_cyclase"/>
</dbReference>
<dbReference type="PROSITE" id="PS50005">
    <property type="entry name" value="TPR"/>
    <property type="match status" value="1"/>
</dbReference>
<keyword evidence="2" id="KW-0067">ATP-binding</keyword>
<feature type="repeat" description="TPR" evidence="3">
    <location>
        <begin position="909"/>
        <end position="942"/>
    </location>
</feature>
<evidence type="ECO:0000259" key="5">
    <source>
        <dbReference type="PROSITE" id="PS50125"/>
    </source>
</evidence>
<dbReference type="SUPFAM" id="SSF52540">
    <property type="entry name" value="P-loop containing nucleoside triphosphate hydrolases"/>
    <property type="match status" value="1"/>
</dbReference>
<accession>A0A239D1Z0</accession>
<dbReference type="EMBL" id="FZNR01000012">
    <property type="protein sequence ID" value="SNS26360.1"/>
    <property type="molecule type" value="Genomic_DNA"/>
</dbReference>
<evidence type="ECO:0000256" key="3">
    <source>
        <dbReference type="PROSITE-ProRule" id="PRU00339"/>
    </source>
</evidence>
<dbReference type="OrthoDB" id="3666751at2"/>
<keyword evidence="1" id="KW-0547">Nucleotide-binding</keyword>
<dbReference type="SUPFAM" id="SSF48452">
    <property type="entry name" value="TPR-like"/>
    <property type="match status" value="3"/>
</dbReference>
<dbReference type="SUPFAM" id="SSF55073">
    <property type="entry name" value="Nucleotide cyclase"/>
    <property type="match status" value="2"/>
</dbReference>
<sequence>MMIDNHESKTEIGKAARQGVTDDLSRPASQIATELAATWRSYLPDHAMGLLRTRGTVGNLPLTEKVAAVVLFADVAGFTTMAESLAGSGSYGTERLTSVINQWFAVTAEAIVTAGGSVVDFAGDALVGMFRYTPETASVVARRAMRCAEIIREATASVSPVPTPDGQRPLAIRIGLASGPLLVMILGDFATRLQHLVAGPALDSAVAALHRAERDEIAVDPHLLDIAGPAIAVPAAPVVPVAPIAELEELLAPFLHSAIRTRLRSGRHELINEHRKVTTAFVRLPDLSADDPDTVQTLQRYLGTGVAIIERYGGHLRHLMTDDKGTVMVAVFGTPVSHENDEERALRCCIELLALPGGPYRGGITTGRVYCGEVGSDLRREYAVVGDAVNLAARLMQAAPAGHLLIDQATHDRVRDIILHPRPAAVAAKGKADPVPVWIVRETQEAGPPSIRPSTTHGPLVGRASELGLLDRFSRQVSAGVGQLIWLHGEAGIGKTRLADEMLCITRSLGFTEYTGGCRSHGMSTSYLIWRSIFRKLLEIDPDLPVPTQQEALTERISRYDGSGLRAPLLAAVINLPMADNELTAQLEPSGREELLRSTLLAALRDRTVAGPLILLLEDCHWIDPASLALLEHLVQQIADLPVLVVATSRESMPEKLTGPAHVADLRLAQMIREDAEQLATLRLRERHGEEIAIAPEVLRQISEQANGNAFYVEELVSYLHGRGIDPGDPRALVGVPVPDNLQRLVMARIDQLSDDEKATIKVASVIGRRFQPPWIASVYPAAGTAPQVAGHLGRLHALDLTPRIVPGAQAEYQFKHPVTQEAAYQSITYDTRASLHERVGLFIEETYADRLAQYVDVLAHHYARTERTDKQRDWFRAAGDRAKEMFANETATYYYGLLLPLLAEAERAELHVEIGSVHQHTGQWAEAEDHYLQAMRLARTTGRRDVLASAQRQLGDLLMYTRSDDEPVTWLQRALAEFERLDDGAGQCRTLDRLTFALYRQGAYSEALEMAGRHLELATRLGDLTAISAALEHTGLVYVNTGRPEAAFHHLRRSLSTAEEAGDRQRMLNAACNLGFAAQRGTDHVQAIDSYMHALQVARDIGAGQTANIIVGNIGEIYRDEGMFEQARICAMRSLRVAVELRDWMIVTDQVANLGVVAAAEGDDEAAQPLLERAIEMARHLSLPYFLCVSLHRLAKLHLAAGRAESAERLNSEALRIAKDHDERDTRVSAYIFSIHLRVRAARLQPLTATEVLRRAIDESSEPHEVAALLDAVWQLDPRDEDARTTAADIYRTLYKRAPSIEYRRAYQRLTNDVLPPGPPLPELPDWIAAEDGADLDDLLERIDRSAREPRAV</sequence>
<evidence type="ECO:0000256" key="2">
    <source>
        <dbReference type="ARBA" id="ARBA00022840"/>
    </source>
</evidence>
<evidence type="ECO:0000256" key="4">
    <source>
        <dbReference type="SAM" id="MobiDB-lite"/>
    </source>
</evidence>
<feature type="region of interest" description="Disordered" evidence="4">
    <location>
        <begin position="1"/>
        <end position="20"/>
    </location>
</feature>
<gene>
    <name evidence="6" type="ORF">SAMN06264365_112220</name>
</gene>
<dbReference type="RefSeq" id="WP_143232628.1">
    <property type="nucleotide sequence ID" value="NZ_BOMU01000063.1"/>
</dbReference>
<dbReference type="GO" id="GO:0035556">
    <property type="term" value="P:intracellular signal transduction"/>
    <property type="evidence" value="ECO:0007669"/>
    <property type="project" value="InterPro"/>
</dbReference>
<dbReference type="GO" id="GO:0005737">
    <property type="term" value="C:cytoplasm"/>
    <property type="evidence" value="ECO:0007669"/>
    <property type="project" value="TreeGrafter"/>
</dbReference>
<dbReference type="InterPro" id="IPR019734">
    <property type="entry name" value="TPR_rpt"/>
</dbReference>
<dbReference type="Gene3D" id="3.30.70.1230">
    <property type="entry name" value="Nucleotide cyclase"/>
    <property type="match status" value="2"/>
</dbReference>
<dbReference type="SMART" id="SM00028">
    <property type="entry name" value="TPR"/>
    <property type="match status" value="7"/>
</dbReference>
<organism evidence="6 7">
    <name type="scientific">Actinoplanes regularis</name>
    <dbReference type="NCBI Taxonomy" id="52697"/>
    <lineage>
        <taxon>Bacteria</taxon>
        <taxon>Bacillati</taxon>
        <taxon>Actinomycetota</taxon>
        <taxon>Actinomycetes</taxon>
        <taxon>Micromonosporales</taxon>
        <taxon>Micromonosporaceae</taxon>
        <taxon>Actinoplanes</taxon>
    </lineage>
</organism>
<dbReference type="SMART" id="SM00044">
    <property type="entry name" value="CYCc"/>
    <property type="match status" value="1"/>
</dbReference>
<dbReference type="PANTHER" id="PTHR16305">
    <property type="entry name" value="TESTICULAR SOLUBLE ADENYLYL CYCLASE"/>
    <property type="match status" value="1"/>
</dbReference>
<name>A0A239D1Z0_9ACTN</name>
<dbReference type="InterPro" id="IPR029787">
    <property type="entry name" value="Nucleotide_cyclase"/>
</dbReference>
<dbReference type="InterPro" id="IPR041664">
    <property type="entry name" value="AAA_16"/>
</dbReference>
<evidence type="ECO:0000313" key="7">
    <source>
        <dbReference type="Proteomes" id="UP000198415"/>
    </source>
</evidence>
<dbReference type="CDD" id="cd07302">
    <property type="entry name" value="CHD"/>
    <property type="match status" value="2"/>
</dbReference>
<dbReference type="Pfam" id="PF13191">
    <property type="entry name" value="AAA_16"/>
    <property type="match status" value="1"/>
</dbReference>
<feature type="domain" description="Guanylate cyclase" evidence="5">
    <location>
        <begin position="69"/>
        <end position="205"/>
    </location>
</feature>
<reference evidence="6 7" key="1">
    <citation type="submission" date="2017-06" db="EMBL/GenBank/DDBJ databases">
        <authorList>
            <person name="Kim H.J."/>
            <person name="Triplett B.A."/>
        </authorList>
    </citation>
    <scope>NUCLEOTIDE SEQUENCE [LARGE SCALE GENOMIC DNA]</scope>
    <source>
        <strain evidence="6 7">DSM 43151</strain>
    </source>
</reference>
<keyword evidence="3" id="KW-0802">TPR repeat</keyword>
<dbReference type="Gene3D" id="1.25.40.10">
    <property type="entry name" value="Tetratricopeptide repeat domain"/>
    <property type="match status" value="2"/>
</dbReference>
<feature type="domain" description="Guanylate cyclase" evidence="5">
    <location>
        <begin position="361"/>
        <end position="396"/>
    </location>
</feature>
<keyword evidence="7" id="KW-1185">Reference proteome</keyword>
<dbReference type="Pfam" id="PF13424">
    <property type="entry name" value="TPR_12"/>
    <property type="match status" value="2"/>
</dbReference>
<dbReference type="InterPro" id="IPR027417">
    <property type="entry name" value="P-loop_NTPase"/>
</dbReference>
<dbReference type="Proteomes" id="UP000198415">
    <property type="component" value="Unassembled WGS sequence"/>
</dbReference>
<evidence type="ECO:0000256" key="1">
    <source>
        <dbReference type="ARBA" id="ARBA00022741"/>
    </source>
</evidence>
<dbReference type="GO" id="GO:0004016">
    <property type="term" value="F:adenylate cyclase activity"/>
    <property type="evidence" value="ECO:0007669"/>
    <property type="project" value="TreeGrafter"/>
</dbReference>
<dbReference type="PROSITE" id="PS50125">
    <property type="entry name" value="GUANYLATE_CYCLASE_2"/>
    <property type="match status" value="2"/>
</dbReference>
<feature type="compositionally biased region" description="Basic and acidic residues" evidence="4">
    <location>
        <begin position="1"/>
        <end position="14"/>
    </location>
</feature>
<dbReference type="GO" id="GO:0009190">
    <property type="term" value="P:cyclic nucleotide biosynthetic process"/>
    <property type="evidence" value="ECO:0007669"/>
    <property type="project" value="InterPro"/>
</dbReference>
<dbReference type="PANTHER" id="PTHR16305:SF28">
    <property type="entry name" value="GUANYLATE CYCLASE DOMAIN-CONTAINING PROTEIN"/>
    <property type="match status" value="1"/>
</dbReference>
<dbReference type="GO" id="GO:0005524">
    <property type="term" value="F:ATP binding"/>
    <property type="evidence" value="ECO:0007669"/>
    <property type="project" value="UniProtKB-KW"/>
</dbReference>
<evidence type="ECO:0000313" key="6">
    <source>
        <dbReference type="EMBL" id="SNS26360.1"/>
    </source>
</evidence>